<dbReference type="Proteomes" id="UP000016587">
    <property type="component" value="Chromosome"/>
</dbReference>
<dbReference type="InterPro" id="IPR003728">
    <property type="entry name" value="Ribosome_maturation_RimP"/>
</dbReference>
<evidence type="ECO:0000313" key="7">
    <source>
        <dbReference type="Proteomes" id="UP000016587"/>
    </source>
</evidence>
<protein>
    <recommendedName>
        <fullName evidence="3">Ribosome maturation factor RimP</fullName>
    </recommendedName>
</protein>
<evidence type="ECO:0000256" key="2">
    <source>
        <dbReference type="ARBA" id="ARBA00022517"/>
    </source>
</evidence>
<evidence type="ECO:0000313" key="6">
    <source>
        <dbReference type="EMBL" id="AGW13401.1"/>
    </source>
</evidence>
<comment type="subcellular location">
    <subcellularLocation>
        <location evidence="3">Cytoplasm</location>
    </subcellularLocation>
</comment>
<reference evidence="6 7" key="1">
    <citation type="journal article" date="2013" name="J. Bacteriol.">
        <title>Roles of HynAB and Ech, the only two hydrogenases found in the model sulfate reducer Desulfovibrio gigas.</title>
        <authorList>
            <person name="Morais-Silva F.O."/>
            <person name="Santos C.I."/>
            <person name="Rodrigues R."/>
            <person name="Pereira I.A."/>
            <person name="Rodrigues-Pousada C."/>
        </authorList>
    </citation>
    <scope>NUCLEOTIDE SEQUENCE [LARGE SCALE GENOMIC DNA]</scope>
    <source>
        <strain evidence="7">ATCC 19364 / DSM 1382 / NCIMB 9332 / VKM B-1759</strain>
    </source>
</reference>
<dbReference type="GO" id="GO:0006412">
    <property type="term" value="P:translation"/>
    <property type="evidence" value="ECO:0007669"/>
    <property type="project" value="TreeGrafter"/>
</dbReference>
<reference evidence="7" key="2">
    <citation type="submission" date="2013-07" db="EMBL/GenBank/DDBJ databases">
        <authorList>
            <person name="Morais-Silva F.O."/>
            <person name="Rezende A.M."/>
            <person name="Pimentel C."/>
            <person name="Resende D.M."/>
            <person name="Santos C.I."/>
            <person name="Clemente C."/>
            <person name="de Oliveira L.M."/>
            <person name="da Silva S.M."/>
            <person name="Costa D.A."/>
            <person name="Varela-Raposo A."/>
            <person name="Horacio E.C.A."/>
            <person name="Matos M."/>
            <person name="Flores O."/>
            <person name="Ruiz J.C."/>
            <person name="Rodrigues-Pousada C."/>
        </authorList>
    </citation>
    <scope>NUCLEOTIDE SEQUENCE [LARGE SCALE GENOMIC DNA]</scope>
    <source>
        <strain evidence="7">ATCC 19364 / DSM 1382 / NCIMB 9332 / VKM B-1759</strain>
    </source>
</reference>
<dbReference type="InterPro" id="IPR028998">
    <property type="entry name" value="RimP_C"/>
</dbReference>
<dbReference type="KEGG" id="dgg:DGI_1564"/>
<sequence>MAETHPASACSSPRAALDRLARSMATGLGYAVWGVEFTAGQHRAVARIYLDLPGNEHIPSGPDRPEVDVDQCAEFSRHLSVALDAEDVIPGAYTLEVSSPGMERLFFRLEQLPPYVGRELALQLDRPLQGPAFQDAWYADRKRLRGRLLAVEDGALTLESEGHTPVISWAQVRQCRLIHEFEAPKKPKGGSSKKKSASPAPAAPGEPSFPEHNDEEDAS</sequence>
<dbReference type="PANTHER" id="PTHR33867:SF1">
    <property type="entry name" value="RIBOSOME MATURATION FACTOR RIMP"/>
    <property type="match status" value="1"/>
</dbReference>
<feature type="region of interest" description="Disordered" evidence="4">
    <location>
        <begin position="181"/>
        <end position="219"/>
    </location>
</feature>
<dbReference type="GO" id="GO:0005829">
    <property type="term" value="C:cytosol"/>
    <property type="evidence" value="ECO:0007669"/>
    <property type="project" value="TreeGrafter"/>
</dbReference>
<dbReference type="eggNOG" id="COG0779">
    <property type="taxonomic scope" value="Bacteria"/>
</dbReference>
<dbReference type="SUPFAM" id="SSF75420">
    <property type="entry name" value="YhbC-like, N-terminal domain"/>
    <property type="match status" value="1"/>
</dbReference>
<feature type="compositionally biased region" description="Low complexity" evidence="4">
    <location>
        <begin position="197"/>
        <end position="208"/>
    </location>
</feature>
<dbReference type="GO" id="GO:0000028">
    <property type="term" value="P:ribosomal small subunit assembly"/>
    <property type="evidence" value="ECO:0007669"/>
    <property type="project" value="TreeGrafter"/>
</dbReference>
<feature type="domain" description="Ribosome maturation factor RimP N-terminal" evidence="5">
    <location>
        <begin position="22"/>
        <end position="103"/>
    </location>
</feature>
<dbReference type="STRING" id="1121448.DGI_1564"/>
<evidence type="ECO:0000256" key="3">
    <source>
        <dbReference type="HAMAP-Rule" id="MF_01077"/>
    </source>
</evidence>
<feature type="compositionally biased region" description="Basic residues" evidence="4">
    <location>
        <begin position="186"/>
        <end position="196"/>
    </location>
</feature>
<keyword evidence="1 3" id="KW-0963">Cytoplasm</keyword>
<dbReference type="SUPFAM" id="SSF74942">
    <property type="entry name" value="YhbC-like, C-terminal domain"/>
    <property type="match status" value="1"/>
</dbReference>
<dbReference type="InterPro" id="IPR035956">
    <property type="entry name" value="RimP_N_sf"/>
</dbReference>
<dbReference type="RefSeq" id="WP_021760236.1">
    <property type="nucleotide sequence ID" value="NC_022444.1"/>
</dbReference>
<comment type="function">
    <text evidence="3">Required for maturation of 30S ribosomal subunits.</text>
</comment>
<organism evidence="6 7">
    <name type="scientific">Megalodesulfovibrio gigas (strain ATCC 19364 / DSM 1382 / NCIMB 9332 / VKM B-1759)</name>
    <name type="common">Desulfovibrio gigas</name>
    <dbReference type="NCBI Taxonomy" id="1121448"/>
    <lineage>
        <taxon>Bacteria</taxon>
        <taxon>Pseudomonadati</taxon>
        <taxon>Thermodesulfobacteriota</taxon>
        <taxon>Desulfovibrionia</taxon>
        <taxon>Desulfovibrionales</taxon>
        <taxon>Desulfovibrionaceae</taxon>
        <taxon>Megalodesulfovibrio</taxon>
    </lineage>
</organism>
<proteinExistence type="inferred from homology"/>
<dbReference type="Gene3D" id="3.30.300.70">
    <property type="entry name" value="RimP-like superfamily, N-terminal"/>
    <property type="match status" value="1"/>
</dbReference>
<dbReference type="PATRIC" id="fig|1121448.10.peg.1557"/>
<dbReference type="EMBL" id="CP006585">
    <property type="protein sequence ID" value="AGW13401.1"/>
    <property type="molecule type" value="Genomic_DNA"/>
</dbReference>
<name>T2GB92_MEGG1</name>
<accession>T2GB92</accession>
<dbReference type="PANTHER" id="PTHR33867">
    <property type="entry name" value="RIBOSOME MATURATION FACTOR RIMP"/>
    <property type="match status" value="1"/>
</dbReference>
<dbReference type="AlphaFoldDB" id="T2GB92"/>
<keyword evidence="2 3" id="KW-0690">Ribosome biogenesis</keyword>
<comment type="similarity">
    <text evidence="3">Belongs to the RimP family.</text>
</comment>
<dbReference type="CDD" id="cd01734">
    <property type="entry name" value="YlxS_C"/>
    <property type="match status" value="1"/>
</dbReference>
<dbReference type="HOGENOM" id="CLU_070525_1_1_7"/>
<evidence type="ECO:0000256" key="1">
    <source>
        <dbReference type="ARBA" id="ARBA00022490"/>
    </source>
</evidence>
<evidence type="ECO:0000256" key="4">
    <source>
        <dbReference type="SAM" id="MobiDB-lite"/>
    </source>
</evidence>
<evidence type="ECO:0000259" key="5">
    <source>
        <dbReference type="Pfam" id="PF02576"/>
    </source>
</evidence>
<gene>
    <name evidence="3" type="primary">rimP</name>
    <name evidence="6" type="ORF">DGI_1564</name>
</gene>
<dbReference type="Pfam" id="PF02576">
    <property type="entry name" value="RimP_N"/>
    <property type="match status" value="1"/>
</dbReference>
<dbReference type="InterPro" id="IPR036847">
    <property type="entry name" value="RimP_C_sf"/>
</dbReference>
<keyword evidence="7" id="KW-1185">Reference proteome</keyword>
<dbReference type="HAMAP" id="MF_01077">
    <property type="entry name" value="RimP"/>
    <property type="match status" value="1"/>
</dbReference>
<dbReference type="InterPro" id="IPR028989">
    <property type="entry name" value="RimP_N"/>
</dbReference>